<protein>
    <submittedName>
        <fullName evidence="13">Peptidase A1 domain-containing protein</fullName>
    </submittedName>
</protein>
<keyword evidence="4 9" id="KW-0378">Hydrolase</keyword>
<dbReference type="Proteomes" id="UP000095282">
    <property type="component" value="Unplaced"/>
</dbReference>
<feature type="active site" evidence="7">
    <location>
        <position position="87"/>
    </location>
</feature>
<dbReference type="PROSITE" id="PS51767">
    <property type="entry name" value="PEPTIDASE_A1"/>
    <property type="match status" value="1"/>
</dbReference>
<dbReference type="GO" id="GO:0004190">
    <property type="term" value="F:aspartic-type endopeptidase activity"/>
    <property type="evidence" value="ECO:0007669"/>
    <property type="project" value="UniProtKB-KW"/>
</dbReference>
<keyword evidence="2 9" id="KW-0645">Protease</keyword>
<dbReference type="Pfam" id="PF00026">
    <property type="entry name" value="Asp"/>
    <property type="match status" value="1"/>
</dbReference>
<name>A0A1I7SYI7_9PELO</name>
<dbReference type="WBParaSite" id="Csp11.Scaffold320.g799.t1">
    <property type="protein sequence ID" value="Csp11.Scaffold320.g799.t1"/>
    <property type="gene ID" value="Csp11.Scaffold320.g799"/>
</dbReference>
<keyword evidence="12" id="KW-1185">Reference proteome</keyword>
<dbReference type="FunFam" id="2.40.70.10:FF:000002">
    <property type="entry name" value="Vacuolar aspartic proteinase"/>
    <property type="match status" value="1"/>
</dbReference>
<comment type="similarity">
    <text evidence="1 9">Belongs to the peptidase A1 family.</text>
</comment>
<feature type="chain" id="PRO_5009306826" evidence="10">
    <location>
        <begin position="18"/>
        <end position="397"/>
    </location>
</feature>
<proteinExistence type="inferred from homology"/>
<sequence length="397" mass="43179">MTGRVFLLLALVAVATAIQRIKLEKRTYTREQYKFPAIQEHLKTKYIKGYVPNNDAFNEGLSDYSNAQYYGPIVIGTPPQNFQVLFDTGSSNLWVPCANCPFGDIACRMHNRFDCKKSSTCTATGAAFEIQYGTGSMKGTVDNDVVCFSHDTTFCTDKTQGLACATSEPGITFVAAKFDGIFGMGWDTISVNKIAQPMDQIFANSAICPNQLFAFWLSRDANDIANGGEITLCDTDSNHYSGNIAWEPLVSEDYWRIKLGAVSIEGTTYTSGPMDSIVDTGTSLLTGPSDIIKKIQHKIGGIPLLNGEYEVVCSKIPSLPNITFTLGGQNFDLQGKDYILQLSNGNGGMTCLSGFMGMDIPAPAGPLWILGDVFIGRFYSVFDHGNKRVGFATSKSA</sequence>
<organism evidence="12 13">
    <name type="scientific">Caenorhabditis tropicalis</name>
    <dbReference type="NCBI Taxonomy" id="1561998"/>
    <lineage>
        <taxon>Eukaryota</taxon>
        <taxon>Metazoa</taxon>
        <taxon>Ecdysozoa</taxon>
        <taxon>Nematoda</taxon>
        <taxon>Chromadorea</taxon>
        <taxon>Rhabditida</taxon>
        <taxon>Rhabditina</taxon>
        <taxon>Rhabditomorpha</taxon>
        <taxon>Rhabditoidea</taxon>
        <taxon>Rhabditidae</taxon>
        <taxon>Peloderinae</taxon>
        <taxon>Caenorhabditis</taxon>
    </lineage>
</organism>
<evidence type="ECO:0000256" key="1">
    <source>
        <dbReference type="ARBA" id="ARBA00007447"/>
    </source>
</evidence>
<feature type="disulfide bond" evidence="8">
    <location>
        <begin position="313"/>
        <end position="351"/>
    </location>
</feature>
<feature type="disulfide bond" evidence="8">
    <location>
        <begin position="100"/>
        <end position="107"/>
    </location>
</feature>
<evidence type="ECO:0000256" key="8">
    <source>
        <dbReference type="PIRSR" id="PIRSR601461-2"/>
    </source>
</evidence>
<dbReference type="GO" id="GO:0006508">
    <property type="term" value="P:proteolysis"/>
    <property type="evidence" value="ECO:0007669"/>
    <property type="project" value="UniProtKB-KW"/>
</dbReference>
<evidence type="ECO:0000313" key="12">
    <source>
        <dbReference type="Proteomes" id="UP000095282"/>
    </source>
</evidence>
<dbReference type="FunFam" id="2.40.70.10:FF:000138">
    <property type="entry name" value="Aspartic protease 3"/>
    <property type="match status" value="1"/>
</dbReference>
<evidence type="ECO:0000256" key="10">
    <source>
        <dbReference type="SAM" id="SignalP"/>
    </source>
</evidence>
<dbReference type="eggNOG" id="KOG1339">
    <property type="taxonomic scope" value="Eukaryota"/>
</dbReference>
<keyword evidence="10" id="KW-0732">Signal</keyword>
<evidence type="ECO:0000256" key="3">
    <source>
        <dbReference type="ARBA" id="ARBA00022750"/>
    </source>
</evidence>
<evidence type="ECO:0000256" key="7">
    <source>
        <dbReference type="PIRSR" id="PIRSR601461-1"/>
    </source>
</evidence>
<feature type="active site" evidence="7">
    <location>
        <position position="279"/>
    </location>
</feature>
<feature type="domain" description="Peptidase A1" evidence="11">
    <location>
        <begin position="69"/>
        <end position="392"/>
    </location>
</feature>
<dbReference type="PROSITE" id="PS00141">
    <property type="entry name" value="ASP_PROTEASE"/>
    <property type="match status" value="1"/>
</dbReference>
<dbReference type="GO" id="GO:0005764">
    <property type="term" value="C:lysosome"/>
    <property type="evidence" value="ECO:0007669"/>
    <property type="project" value="TreeGrafter"/>
</dbReference>
<reference evidence="13" key="1">
    <citation type="submission" date="2016-11" db="UniProtKB">
        <authorList>
            <consortium name="WormBaseParasite"/>
        </authorList>
    </citation>
    <scope>IDENTIFICATION</scope>
</reference>
<dbReference type="PRINTS" id="PR00792">
    <property type="entry name" value="PEPSIN"/>
</dbReference>
<evidence type="ECO:0000256" key="2">
    <source>
        <dbReference type="ARBA" id="ARBA00022670"/>
    </source>
</evidence>
<evidence type="ECO:0000256" key="9">
    <source>
        <dbReference type="RuleBase" id="RU000454"/>
    </source>
</evidence>
<dbReference type="AlphaFoldDB" id="A0A1I7SYI7"/>
<feature type="signal peptide" evidence="10">
    <location>
        <begin position="1"/>
        <end position="17"/>
    </location>
</feature>
<dbReference type="InterPro" id="IPR033121">
    <property type="entry name" value="PEPTIDASE_A1"/>
</dbReference>
<dbReference type="STRING" id="1561998.A0A1I7SYI7"/>
<dbReference type="PANTHER" id="PTHR47966:SF40">
    <property type="entry name" value="ASPARTIC PROTEASE 3"/>
    <property type="match status" value="1"/>
</dbReference>
<evidence type="ECO:0000259" key="11">
    <source>
        <dbReference type="PROSITE" id="PS51767"/>
    </source>
</evidence>
<keyword evidence="3 9" id="KW-0064">Aspartyl protease</keyword>
<keyword evidence="5 8" id="KW-1015">Disulfide bond</keyword>
<dbReference type="PANTHER" id="PTHR47966">
    <property type="entry name" value="BETA-SITE APP-CLEAVING ENZYME, ISOFORM A-RELATED"/>
    <property type="match status" value="1"/>
</dbReference>
<evidence type="ECO:0000256" key="6">
    <source>
        <dbReference type="ARBA" id="ARBA00023180"/>
    </source>
</evidence>
<evidence type="ECO:0000313" key="13">
    <source>
        <dbReference type="WBParaSite" id="Csp11.Scaffold320.g799.t1"/>
    </source>
</evidence>
<evidence type="ECO:0000256" key="4">
    <source>
        <dbReference type="ARBA" id="ARBA00022801"/>
    </source>
</evidence>
<evidence type="ECO:0000256" key="5">
    <source>
        <dbReference type="ARBA" id="ARBA00023157"/>
    </source>
</evidence>
<accession>A0A1I7SYI7</accession>
<dbReference type="Gene3D" id="2.40.70.10">
    <property type="entry name" value="Acid Proteases"/>
    <property type="match status" value="2"/>
</dbReference>
<keyword evidence="6" id="KW-0325">Glycoprotein</keyword>
<dbReference type="SUPFAM" id="SSF50630">
    <property type="entry name" value="Acid proteases"/>
    <property type="match status" value="1"/>
</dbReference>
<dbReference type="InterPro" id="IPR001461">
    <property type="entry name" value="Aspartic_peptidase_A1"/>
</dbReference>
<dbReference type="InterPro" id="IPR001969">
    <property type="entry name" value="Aspartic_peptidase_AS"/>
</dbReference>
<dbReference type="InterPro" id="IPR021109">
    <property type="entry name" value="Peptidase_aspartic_dom_sf"/>
</dbReference>